<protein>
    <submittedName>
        <fullName evidence="3">Uncharacterized protein LOC108628545</fullName>
    </submittedName>
</protein>
<dbReference type="AlphaFoldDB" id="A0AAJ7NBA7"/>
<dbReference type="Proteomes" id="UP000694925">
    <property type="component" value="Unplaced"/>
</dbReference>
<dbReference type="GeneID" id="108628545"/>
<name>A0AAJ7NBA7_9HYME</name>
<feature type="compositionally biased region" description="Basic residues" evidence="1">
    <location>
        <begin position="1"/>
        <end position="11"/>
    </location>
</feature>
<feature type="compositionally biased region" description="Polar residues" evidence="1">
    <location>
        <begin position="12"/>
        <end position="23"/>
    </location>
</feature>
<dbReference type="KEGG" id="ccal:108628545"/>
<evidence type="ECO:0000256" key="1">
    <source>
        <dbReference type="SAM" id="MobiDB-lite"/>
    </source>
</evidence>
<accession>A0AAJ7NBA7</accession>
<evidence type="ECO:0000313" key="2">
    <source>
        <dbReference type="Proteomes" id="UP000694925"/>
    </source>
</evidence>
<feature type="region of interest" description="Disordered" evidence="1">
    <location>
        <begin position="1"/>
        <end position="34"/>
    </location>
</feature>
<reference evidence="3" key="1">
    <citation type="submission" date="2025-08" db="UniProtKB">
        <authorList>
            <consortium name="RefSeq"/>
        </authorList>
    </citation>
    <scope>IDENTIFICATION</scope>
    <source>
        <tissue evidence="3">Whole body</tissue>
    </source>
</reference>
<proteinExistence type="predicted"/>
<sequence>MERTTKQRNKASRNTDAENATANQEDEKEVRRENSSNTFKYYFNRFRYYHYCFAEKLDSLIGLVCRTIIRIYVFLMGWDTQLGQNEEIMNLIDVDYE</sequence>
<organism evidence="2 3">
    <name type="scientific">Ceratina calcarata</name>
    <dbReference type="NCBI Taxonomy" id="156304"/>
    <lineage>
        <taxon>Eukaryota</taxon>
        <taxon>Metazoa</taxon>
        <taxon>Ecdysozoa</taxon>
        <taxon>Arthropoda</taxon>
        <taxon>Hexapoda</taxon>
        <taxon>Insecta</taxon>
        <taxon>Pterygota</taxon>
        <taxon>Neoptera</taxon>
        <taxon>Endopterygota</taxon>
        <taxon>Hymenoptera</taxon>
        <taxon>Apocrita</taxon>
        <taxon>Aculeata</taxon>
        <taxon>Apoidea</taxon>
        <taxon>Anthophila</taxon>
        <taxon>Apidae</taxon>
        <taxon>Ceratina</taxon>
        <taxon>Zadontomerus</taxon>
    </lineage>
</organism>
<gene>
    <name evidence="3" type="primary">LOC108628545</name>
</gene>
<dbReference type="RefSeq" id="XP_017886029.1">
    <property type="nucleotide sequence ID" value="XM_018030540.1"/>
</dbReference>
<evidence type="ECO:0000313" key="3">
    <source>
        <dbReference type="RefSeq" id="XP_017886029.1"/>
    </source>
</evidence>
<keyword evidence="2" id="KW-1185">Reference proteome</keyword>